<reference evidence="1" key="1">
    <citation type="submission" date="2018-01" db="EMBL/GenBank/DDBJ databases">
        <authorList>
            <person name="Krukenberg V."/>
        </authorList>
    </citation>
    <scope>NUCLEOTIDE SEQUENCE</scope>
    <source>
        <strain evidence="1">E20ANME2</strain>
    </source>
</reference>
<name>A0AC61KZX5_9EURY</name>
<protein>
    <submittedName>
        <fullName evidence="1">Chromosome segregation protein SMC</fullName>
    </submittedName>
</protein>
<accession>A0AC61KZX5</accession>
<organism evidence="1 2">
    <name type="scientific">Candidatus Methanogaster sp</name>
    <dbReference type="NCBI Taxonomy" id="3386292"/>
    <lineage>
        <taxon>Archaea</taxon>
        <taxon>Methanobacteriati</taxon>
        <taxon>Methanobacteriota</taxon>
        <taxon>Stenosarchaea group</taxon>
        <taxon>Methanomicrobia</taxon>
        <taxon>Methanosarcinales</taxon>
        <taxon>ANME-2 cluster</taxon>
        <taxon>Candidatus Methanogasteraceae</taxon>
        <taxon>Candidatus Methanogaster</taxon>
    </lineage>
</organism>
<comment type="caution">
    <text evidence="1">The sequence shown here is derived from an EMBL/GenBank/DDBJ whole genome shotgun (WGS) entry which is preliminary data.</text>
</comment>
<dbReference type="EMBL" id="PQXF01000039">
    <property type="protein sequence ID" value="PXF58266.1"/>
    <property type="molecule type" value="Genomic_DNA"/>
</dbReference>
<sequence length="1202" mass="135705">MHIKEIEFDNFKSFGKKAKIPFFNDFTAISGPNGSGKSNIVDGIIFALGLSGSRTMRAEKLTDLIFNGNGAGKGRGNGNGAGNGNGNGRGGKGTSGTGVTKSAMVTLRFDNSDRSFPLDDDTIEITRRIRQTRSGYYSYYYFNDRACTLSEIHANLAKAGIRPEGCNVVMQGDVTRITEMTPTERRKLIDEIAGVAEFDEKKDRAYSELDTVREQIERIEIILSEVTQQRRKLKRERDQAMKYQSLKDERKRYEAFTILAKLKNATNEQESVSQDIGSKEDLEKKLLSELDGKKHELSEIESVLKELSEKIAHKGEDEQIRIKKEIEQIRGDISRSVDSIELLEHEIQDIKKERQRLFIEIDTDNNLLSEVEEKISDEHLRRESVLAEVETNESGLMLIRKRIGEVDAKYAETRDRLEGVRKKVEIAKSARNELQREQDRLLDAIRRKNGEEGEIQAEIADAEKSIASVDADTEDLKKEIIECTENITTLVRDRSDLERNGSKLKPELTEVEKHLGAVYQEYARAEARVKAADDLRYPHAVKTILNAKDARELPGIYGTIASLGRVEQRYAVSLEIAAGARMQNIVVDSDATASHAINFLKRKSAGRATFLPLNKLRSNFSYGNLPANEGVIDYAINLVDFDPKLEKAFRYVFRDMVVVDTLGTARELIGNHNMVTLDGELLTKAGAMTGGSRADRGSHFAAMEQEKLVKLAEEITEYDSRRKILVERTDSINKHILSINSEINEFEKDITKKQLQIEEVAGRSERLTATIRNKKQALEDIKVEREGMRNQMGEIEGKITAGADQIRELTDHITELERELADSEIPELNAQSDRITSEINRLRERIRDIETDIKSLIIDTENTKTKLDTGNNRIKELEERRNDHRSKIAQYKEGISVFEAKLEEKTERAQQLDCELSSLQETRKEMQQQREVAAVKLGEVERQLDQVRWDAQALIATSDALGEQIDTLRTEIARAGITEPIDEPGEIPTEEEVRTRIRGIDSAMAKLEPVNMRALEEYEEVDARVSTLKGRIDTLSVERNEIIDRIDKYETLKRQTFFKSFNNINENFRSIFAELSGGSGELVLENNEDPFAGGMTIRAQPADKTLQRLEAMSGGEKSLTALAFIFAIQQHSPAPFYAFDEIDMFLDGANVERIASKIEKSSKRAQFIVVSLRKPMVQAADHTIGVAMQENDISSITGVQLN</sequence>
<evidence type="ECO:0000313" key="1">
    <source>
        <dbReference type="EMBL" id="PXF58266.1"/>
    </source>
</evidence>
<evidence type="ECO:0000313" key="2">
    <source>
        <dbReference type="Proteomes" id="UP000248329"/>
    </source>
</evidence>
<proteinExistence type="predicted"/>
<dbReference type="Proteomes" id="UP000248329">
    <property type="component" value="Unassembled WGS sequence"/>
</dbReference>
<gene>
    <name evidence="1" type="primary">smc</name>
    <name evidence="1" type="ORF">C4B59_13590</name>
</gene>